<evidence type="ECO:0000313" key="10">
    <source>
        <dbReference type="Proteomes" id="UP000199125"/>
    </source>
</evidence>
<keyword evidence="3" id="KW-1003">Cell membrane</keyword>
<feature type="transmembrane region" description="Helical" evidence="7">
    <location>
        <begin position="255"/>
        <end position="273"/>
    </location>
</feature>
<evidence type="ECO:0000259" key="8">
    <source>
        <dbReference type="PROSITE" id="PS50928"/>
    </source>
</evidence>
<dbReference type="GO" id="GO:0015226">
    <property type="term" value="F:carnitine transmembrane transporter activity"/>
    <property type="evidence" value="ECO:0007669"/>
    <property type="project" value="TreeGrafter"/>
</dbReference>
<feature type="transmembrane region" description="Helical" evidence="7">
    <location>
        <begin position="220"/>
        <end position="243"/>
    </location>
</feature>
<dbReference type="InterPro" id="IPR000515">
    <property type="entry name" value="MetI-like"/>
</dbReference>
<feature type="transmembrane region" description="Helical" evidence="7">
    <location>
        <begin position="98"/>
        <end position="122"/>
    </location>
</feature>
<dbReference type="PANTHER" id="PTHR47737:SF1">
    <property type="entry name" value="GLYCINE BETAINE_PROLINE BETAINE TRANSPORT SYSTEM PERMEASE PROTEIN PROW"/>
    <property type="match status" value="1"/>
</dbReference>
<keyword evidence="4 7" id="KW-0812">Transmembrane</keyword>
<gene>
    <name evidence="9" type="ORF">SAMN04488075_0781</name>
</gene>
<organism evidence="9 10">
    <name type="scientific">Paracoccus alkenifer</name>
    <dbReference type="NCBI Taxonomy" id="65735"/>
    <lineage>
        <taxon>Bacteria</taxon>
        <taxon>Pseudomonadati</taxon>
        <taxon>Pseudomonadota</taxon>
        <taxon>Alphaproteobacteria</taxon>
        <taxon>Rhodobacterales</taxon>
        <taxon>Paracoccaceae</taxon>
        <taxon>Paracoccus</taxon>
    </lineage>
</organism>
<evidence type="ECO:0000256" key="2">
    <source>
        <dbReference type="ARBA" id="ARBA00022448"/>
    </source>
</evidence>
<name>A0A1H6K199_9RHOB</name>
<dbReference type="PANTHER" id="PTHR47737">
    <property type="entry name" value="GLYCINE BETAINE/PROLINE BETAINE TRANSPORT SYSTEM PERMEASE PROTEIN PROW"/>
    <property type="match status" value="1"/>
</dbReference>
<dbReference type="Proteomes" id="UP000199125">
    <property type="component" value="Unassembled WGS sequence"/>
</dbReference>
<comment type="similarity">
    <text evidence="7">Belongs to the binding-protein-dependent transport system permease family.</text>
</comment>
<dbReference type="CDD" id="cd06261">
    <property type="entry name" value="TM_PBP2"/>
    <property type="match status" value="1"/>
</dbReference>
<dbReference type="GO" id="GO:0015871">
    <property type="term" value="P:choline transport"/>
    <property type="evidence" value="ECO:0007669"/>
    <property type="project" value="TreeGrafter"/>
</dbReference>
<keyword evidence="5 7" id="KW-1133">Transmembrane helix</keyword>
<keyword evidence="2 7" id="KW-0813">Transport</keyword>
<protein>
    <submittedName>
        <fullName evidence="9">Glycine betaine/proline transport system permease protein</fullName>
    </submittedName>
</protein>
<evidence type="ECO:0000256" key="7">
    <source>
        <dbReference type="RuleBase" id="RU363032"/>
    </source>
</evidence>
<dbReference type="PROSITE" id="PS50928">
    <property type="entry name" value="ABC_TM1"/>
    <property type="match status" value="1"/>
</dbReference>
<sequence>MFSPADIATLPFDDWVNGFVRGWLVPNFRPAFRAAQVPISAVLAWTEAFFLFVPMLVTTAAFALASWLTAGRAMAIFTLVGFAFIDMIGLWPQTMTTLAMIVTSVLFCAVVGIPTGILAARSDRAWAVIRPVLDVMQTIPSFVYLVPIVMLFGVGMAPGIIATFIFALPPIVRLTNLGIRNVRADLIEAAEAFGSTRWQMLWDVQLPLAMRTIMAGLNQTLMLALSMVVIAALIGAGGLGLVVNTGLGRMDVGGATAGGVGIVILAIVLDRITQGLAERSDIRGISLRQALANLFRLRGTAPAAETQRAA</sequence>
<feature type="transmembrane region" description="Helical" evidence="7">
    <location>
        <begin position="42"/>
        <end position="67"/>
    </location>
</feature>
<evidence type="ECO:0000256" key="4">
    <source>
        <dbReference type="ARBA" id="ARBA00022692"/>
    </source>
</evidence>
<dbReference type="GO" id="GO:0005275">
    <property type="term" value="F:amine transmembrane transporter activity"/>
    <property type="evidence" value="ECO:0007669"/>
    <property type="project" value="TreeGrafter"/>
</dbReference>
<reference evidence="10" key="1">
    <citation type="submission" date="2016-10" db="EMBL/GenBank/DDBJ databases">
        <authorList>
            <person name="Varghese N."/>
            <person name="Submissions S."/>
        </authorList>
    </citation>
    <scope>NUCLEOTIDE SEQUENCE [LARGE SCALE GENOMIC DNA]</scope>
    <source>
        <strain evidence="10">DSM 11593</strain>
    </source>
</reference>
<dbReference type="Gene3D" id="1.10.3720.10">
    <property type="entry name" value="MetI-like"/>
    <property type="match status" value="1"/>
</dbReference>
<dbReference type="OrthoDB" id="9815258at2"/>
<evidence type="ECO:0000256" key="1">
    <source>
        <dbReference type="ARBA" id="ARBA00004651"/>
    </source>
</evidence>
<dbReference type="GO" id="GO:0043190">
    <property type="term" value="C:ATP-binding cassette (ABC) transporter complex"/>
    <property type="evidence" value="ECO:0007669"/>
    <property type="project" value="TreeGrafter"/>
</dbReference>
<evidence type="ECO:0000256" key="3">
    <source>
        <dbReference type="ARBA" id="ARBA00022475"/>
    </source>
</evidence>
<feature type="transmembrane region" description="Helical" evidence="7">
    <location>
        <begin position="142"/>
        <end position="168"/>
    </location>
</feature>
<proteinExistence type="inferred from homology"/>
<evidence type="ECO:0000313" key="9">
    <source>
        <dbReference type="EMBL" id="SEH68586.1"/>
    </source>
</evidence>
<feature type="domain" description="ABC transmembrane type-1" evidence="8">
    <location>
        <begin position="94"/>
        <end position="273"/>
    </location>
</feature>
<dbReference type="STRING" id="65735.SAMN04488075_0781"/>
<dbReference type="FunFam" id="1.10.3720.10:FF:000001">
    <property type="entry name" value="Glycine betaine ABC transporter, permease"/>
    <property type="match status" value="1"/>
</dbReference>
<feature type="transmembrane region" description="Helical" evidence="7">
    <location>
        <begin position="73"/>
        <end position="91"/>
    </location>
</feature>
<keyword evidence="10" id="KW-1185">Reference proteome</keyword>
<dbReference type="SUPFAM" id="SSF161098">
    <property type="entry name" value="MetI-like"/>
    <property type="match status" value="1"/>
</dbReference>
<evidence type="ECO:0000256" key="6">
    <source>
        <dbReference type="ARBA" id="ARBA00023136"/>
    </source>
</evidence>
<accession>A0A1H6K199</accession>
<evidence type="ECO:0000256" key="5">
    <source>
        <dbReference type="ARBA" id="ARBA00022989"/>
    </source>
</evidence>
<keyword evidence="6 7" id="KW-0472">Membrane</keyword>
<dbReference type="InterPro" id="IPR035906">
    <property type="entry name" value="MetI-like_sf"/>
</dbReference>
<dbReference type="Pfam" id="PF00528">
    <property type="entry name" value="BPD_transp_1"/>
    <property type="match status" value="1"/>
</dbReference>
<comment type="subcellular location">
    <subcellularLocation>
        <location evidence="1 7">Cell membrane</location>
        <topology evidence="1 7">Multi-pass membrane protein</topology>
    </subcellularLocation>
</comment>
<dbReference type="EMBL" id="FNXG01000001">
    <property type="protein sequence ID" value="SEH68586.1"/>
    <property type="molecule type" value="Genomic_DNA"/>
</dbReference>
<dbReference type="RefSeq" id="WP_090845442.1">
    <property type="nucleotide sequence ID" value="NZ_FNXG01000001.1"/>
</dbReference>
<dbReference type="AlphaFoldDB" id="A0A1H6K199"/>
<dbReference type="GO" id="GO:0031460">
    <property type="term" value="P:glycine betaine transport"/>
    <property type="evidence" value="ECO:0007669"/>
    <property type="project" value="TreeGrafter"/>
</dbReference>